<reference evidence="3 4" key="1">
    <citation type="journal article" date="2017" name="Front. Microbiol.">
        <title>Comparative Genomic Analysis of the Class Epsilonproteobacteria and Proposed Reclassification to Epsilonbacteraeota (phyl. nov.).</title>
        <authorList>
            <person name="Waite D.W."/>
            <person name="Vanwonterghem I."/>
            <person name="Rinke C."/>
            <person name="Parks D.H."/>
            <person name="Zhang Y."/>
            <person name="Takai K."/>
            <person name="Sievert S.M."/>
            <person name="Simon J."/>
            <person name="Campbell B.J."/>
            <person name="Hanson T.E."/>
            <person name="Woyke T."/>
            <person name="Klotz M.G."/>
            <person name="Hugenholtz P."/>
        </authorList>
    </citation>
    <scope>NUCLEOTIDE SEQUENCE [LARGE SCALE GENOMIC DNA]</scope>
    <source>
        <strain evidence="3">UBA12443</strain>
    </source>
</reference>
<dbReference type="SUPFAM" id="SSF51261">
    <property type="entry name" value="Duplicated hybrid motif"/>
    <property type="match status" value="1"/>
</dbReference>
<dbReference type="InterPro" id="IPR050570">
    <property type="entry name" value="Cell_wall_metabolism_enzyme"/>
</dbReference>
<keyword evidence="1" id="KW-0812">Transmembrane</keyword>
<dbReference type="Gene3D" id="2.70.70.10">
    <property type="entry name" value="Glucose Permease (Domain IIA)"/>
    <property type="match status" value="1"/>
</dbReference>
<evidence type="ECO:0000313" key="4">
    <source>
        <dbReference type="Proteomes" id="UP000228859"/>
    </source>
</evidence>
<gene>
    <name evidence="3" type="ORF">CFH83_08950</name>
</gene>
<dbReference type="EMBL" id="DLUI01000127">
    <property type="protein sequence ID" value="DAB37858.1"/>
    <property type="molecule type" value="Genomic_DNA"/>
</dbReference>
<dbReference type="InterPro" id="IPR016047">
    <property type="entry name" value="M23ase_b-sheet_dom"/>
</dbReference>
<protein>
    <recommendedName>
        <fullName evidence="2">M23ase beta-sheet core domain-containing protein</fullName>
    </recommendedName>
</protein>
<dbReference type="InterPro" id="IPR011055">
    <property type="entry name" value="Dup_hybrid_motif"/>
</dbReference>
<name>A0A2D3WBR5_9BACT</name>
<dbReference type="Proteomes" id="UP000228859">
    <property type="component" value="Unassembled WGS sequence"/>
</dbReference>
<evidence type="ECO:0000313" key="3">
    <source>
        <dbReference type="EMBL" id="DAB37858.1"/>
    </source>
</evidence>
<organism evidence="3 4">
    <name type="scientific">Sulfuricurvum kujiense</name>
    <dbReference type="NCBI Taxonomy" id="148813"/>
    <lineage>
        <taxon>Bacteria</taxon>
        <taxon>Pseudomonadati</taxon>
        <taxon>Campylobacterota</taxon>
        <taxon>Epsilonproteobacteria</taxon>
        <taxon>Campylobacterales</taxon>
        <taxon>Sulfurimonadaceae</taxon>
        <taxon>Sulfuricurvum</taxon>
    </lineage>
</organism>
<accession>A0A2D3WBR5</accession>
<dbReference type="PANTHER" id="PTHR21666">
    <property type="entry name" value="PEPTIDASE-RELATED"/>
    <property type="match status" value="1"/>
</dbReference>
<dbReference type="AlphaFoldDB" id="A0A2D3WBR5"/>
<feature type="transmembrane region" description="Helical" evidence="1">
    <location>
        <begin position="12"/>
        <end position="34"/>
    </location>
</feature>
<dbReference type="GO" id="GO:0004222">
    <property type="term" value="F:metalloendopeptidase activity"/>
    <property type="evidence" value="ECO:0007669"/>
    <property type="project" value="TreeGrafter"/>
</dbReference>
<feature type="domain" description="M23ase beta-sheet core" evidence="2">
    <location>
        <begin position="335"/>
        <end position="432"/>
    </location>
</feature>
<keyword evidence="1" id="KW-0472">Membrane</keyword>
<dbReference type="CDD" id="cd12797">
    <property type="entry name" value="M23_peptidase"/>
    <property type="match status" value="1"/>
</dbReference>
<evidence type="ECO:0000256" key="1">
    <source>
        <dbReference type="SAM" id="Phobius"/>
    </source>
</evidence>
<proteinExistence type="predicted"/>
<dbReference type="Pfam" id="PF01551">
    <property type="entry name" value="Peptidase_M23"/>
    <property type="match status" value="1"/>
</dbReference>
<sequence>MLELKKVEWVLVRIIVLLLAYCGIIFAAPTPLVFDTLAEPLQKSTASIEKLSQKPVMEPNKQILRNFLNGVDATLSVGRELSSAKEIDKEILNAYLKELRELARTKESIDTLYRKSLNVAIVESDKKSFEDLVAVSLDPLHHPRIRSEVIAFYRKNYPHHSIKSIEALCDEQALEQKSIQIAIEQEQAYEEHLRILKRSEVSNVKKTAQIGSRNSVILSTEANGVGGYEFEAENLNPYTVTMSIDFESLSNLKTDSKLPLFIEIPGRSKKKVLELDRISHALGVDYRSSYGWVRGSAFAVHQNNYLYKLPFLKGSNVYVSQGYHGEMSHKGLSAYAVDFPVPVGTPIYAAREGIVVGSEGGSNQGGASPEYRQYANYVIIEHSDGTMGNYYHLKQGGAVALIGQKVSKGDLIGYSGNTGYSSGPHLHFSVSKVDPISMRRPMNLPIKMETAQGIVNLPRKGDRYTVQ</sequence>
<comment type="caution">
    <text evidence="3">The sequence shown here is derived from an EMBL/GenBank/DDBJ whole genome shotgun (WGS) entry which is preliminary data.</text>
</comment>
<dbReference type="PANTHER" id="PTHR21666:SF294">
    <property type="entry name" value="PEPTIDASE M23"/>
    <property type="match status" value="1"/>
</dbReference>
<evidence type="ECO:0000259" key="2">
    <source>
        <dbReference type="Pfam" id="PF01551"/>
    </source>
</evidence>
<keyword evidence="1" id="KW-1133">Transmembrane helix</keyword>
<dbReference type="RefSeq" id="WP_294893699.1">
    <property type="nucleotide sequence ID" value="NZ_DLUI01000127.1"/>
</dbReference>